<evidence type="ECO:0000313" key="2">
    <source>
        <dbReference type="EMBL" id="VAW12303.1"/>
    </source>
</evidence>
<name>A0A3B0T8A1_9ZZZZ</name>
<dbReference type="SUPFAM" id="SSF50341">
    <property type="entry name" value="CheW-like"/>
    <property type="match status" value="1"/>
</dbReference>
<dbReference type="Gene3D" id="2.30.30.40">
    <property type="entry name" value="SH3 Domains"/>
    <property type="match status" value="1"/>
</dbReference>
<dbReference type="Gene3D" id="2.40.50.180">
    <property type="entry name" value="CheA-289, Domain 4"/>
    <property type="match status" value="1"/>
</dbReference>
<dbReference type="InterPro" id="IPR036061">
    <property type="entry name" value="CheW-like_dom_sf"/>
</dbReference>
<dbReference type="GO" id="GO:0005829">
    <property type="term" value="C:cytosol"/>
    <property type="evidence" value="ECO:0007669"/>
    <property type="project" value="TreeGrafter"/>
</dbReference>
<dbReference type="PANTHER" id="PTHR22617:SF41">
    <property type="entry name" value="CHEMOTAXIS SIGNAL TRANSDUCTION SYSTEM ADAPTOR PROTEIN CHEW"/>
    <property type="match status" value="1"/>
</dbReference>
<dbReference type="PROSITE" id="PS50851">
    <property type="entry name" value="CHEW"/>
    <property type="match status" value="1"/>
</dbReference>
<dbReference type="GO" id="GO:0006935">
    <property type="term" value="P:chemotaxis"/>
    <property type="evidence" value="ECO:0007669"/>
    <property type="project" value="InterPro"/>
</dbReference>
<dbReference type="Pfam" id="PF01584">
    <property type="entry name" value="CheW"/>
    <property type="match status" value="1"/>
</dbReference>
<dbReference type="SMART" id="SM00260">
    <property type="entry name" value="CheW"/>
    <property type="match status" value="1"/>
</dbReference>
<dbReference type="PANTHER" id="PTHR22617">
    <property type="entry name" value="CHEMOTAXIS SENSOR HISTIDINE KINASE-RELATED"/>
    <property type="match status" value="1"/>
</dbReference>
<protein>
    <submittedName>
        <fullName evidence="2">Positive regulator of CheA protein activity (CheW)</fullName>
    </submittedName>
</protein>
<accession>A0A3B0T8A1</accession>
<dbReference type="AlphaFoldDB" id="A0A3B0T8A1"/>
<dbReference type="EMBL" id="UOEN01000094">
    <property type="protein sequence ID" value="VAW12303.1"/>
    <property type="molecule type" value="Genomic_DNA"/>
</dbReference>
<feature type="domain" description="CheW-like" evidence="1">
    <location>
        <begin position="18"/>
        <end position="158"/>
    </location>
</feature>
<dbReference type="CDD" id="cd00732">
    <property type="entry name" value="CheW"/>
    <property type="match status" value="1"/>
</dbReference>
<reference evidence="2" key="1">
    <citation type="submission" date="2018-06" db="EMBL/GenBank/DDBJ databases">
        <authorList>
            <person name="Zhirakovskaya E."/>
        </authorList>
    </citation>
    <scope>NUCLEOTIDE SEQUENCE</scope>
</reference>
<dbReference type="InterPro" id="IPR002545">
    <property type="entry name" value="CheW-lke_dom"/>
</dbReference>
<gene>
    <name evidence="2" type="ORF">MNBD_BACTEROID05-536</name>
</gene>
<organism evidence="2">
    <name type="scientific">hydrothermal vent metagenome</name>
    <dbReference type="NCBI Taxonomy" id="652676"/>
    <lineage>
        <taxon>unclassified sequences</taxon>
        <taxon>metagenomes</taxon>
        <taxon>ecological metagenomes</taxon>
    </lineage>
</organism>
<sequence length="165" mass="18400">MEEEVKEKVEGSSLDQLAGKYLTFALGEEDYGIEILTVREIIGVMEITQIPQVPTYLRGIINLRGKVIPVVDLRAKFQMPVIEDTEETCIVVVSVQEVYIGVLIDRVNEVLDVKRENIEPPPKFGSTISSDYILGIGKINDSIKILLGIEKVLIDDISRAQDISN</sequence>
<proteinExistence type="predicted"/>
<evidence type="ECO:0000259" key="1">
    <source>
        <dbReference type="PROSITE" id="PS50851"/>
    </source>
</evidence>
<dbReference type="InterPro" id="IPR039315">
    <property type="entry name" value="CheW"/>
</dbReference>
<dbReference type="GO" id="GO:0007165">
    <property type="term" value="P:signal transduction"/>
    <property type="evidence" value="ECO:0007669"/>
    <property type="project" value="InterPro"/>
</dbReference>